<dbReference type="EMBL" id="JYDP01003799">
    <property type="protein sequence ID" value="KRY95430.1"/>
    <property type="molecule type" value="Genomic_DNA"/>
</dbReference>
<keyword evidence="4" id="KW-1185">Reference proteome</keyword>
<evidence type="ECO:0000313" key="4">
    <source>
        <dbReference type="Proteomes" id="UP000055024"/>
    </source>
</evidence>
<keyword evidence="1" id="KW-1133">Transmembrane helix</keyword>
<keyword evidence="1" id="KW-0472">Membrane</keyword>
<dbReference type="Proteomes" id="UP000055024">
    <property type="component" value="Unassembled WGS sequence"/>
</dbReference>
<sequence>MRFPVGPHSYLAFPAAKFMYAVAFMCRKKI</sequence>
<name>A0A0V1GAU4_9BILA</name>
<comment type="caution">
    <text evidence="2">The sequence shown here is derived from an EMBL/GenBank/DDBJ whole genome shotgun (WGS) entry which is preliminary data.</text>
</comment>
<accession>A0A0V1GAU4</accession>
<protein>
    <submittedName>
        <fullName evidence="2">Uncharacterized protein</fullName>
    </submittedName>
</protein>
<evidence type="ECO:0000313" key="2">
    <source>
        <dbReference type="EMBL" id="KRY95430.1"/>
    </source>
</evidence>
<dbReference type="AlphaFoldDB" id="A0A0V1GAU4"/>
<organism evidence="2 4">
    <name type="scientific">Trichinella zimbabwensis</name>
    <dbReference type="NCBI Taxonomy" id="268475"/>
    <lineage>
        <taxon>Eukaryota</taxon>
        <taxon>Metazoa</taxon>
        <taxon>Ecdysozoa</taxon>
        <taxon>Nematoda</taxon>
        <taxon>Enoplea</taxon>
        <taxon>Dorylaimia</taxon>
        <taxon>Trichinellida</taxon>
        <taxon>Trichinellidae</taxon>
        <taxon>Trichinella</taxon>
    </lineage>
</organism>
<gene>
    <name evidence="3" type="ORF">T11_2409</name>
    <name evidence="2" type="ORF">T11_4694</name>
</gene>
<keyword evidence="1" id="KW-0812">Transmembrane</keyword>
<reference evidence="2 4" key="1">
    <citation type="submission" date="2015-01" db="EMBL/GenBank/DDBJ databases">
        <title>Evolution of Trichinella species and genotypes.</title>
        <authorList>
            <person name="Korhonen P.K."/>
            <person name="Edoardo P."/>
            <person name="Giuseppe L.R."/>
            <person name="Gasser R.B."/>
        </authorList>
    </citation>
    <scope>NUCLEOTIDE SEQUENCE [LARGE SCALE GENOMIC DNA]</scope>
    <source>
        <strain evidence="2">ISS1029</strain>
    </source>
</reference>
<evidence type="ECO:0000256" key="1">
    <source>
        <dbReference type="SAM" id="Phobius"/>
    </source>
</evidence>
<proteinExistence type="predicted"/>
<evidence type="ECO:0000313" key="3">
    <source>
        <dbReference type="EMBL" id="KRY97655.1"/>
    </source>
</evidence>
<dbReference type="EMBL" id="JYDP01001891">
    <property type="protein sequence ID" value="KRY97655.1"/>
    <property type="molecule type" value="Genomic_DNA"/>
</dbReference>
<dbReference type="OrthoDB" id="5927025at2759"/>
<feature type="transmembrane region" description="Helical" evidence="1">
    <location>
        <begin position="6"/>
        <end position="26"/>
    </location>
</feature>